<evidence type="ECO:0000256" key="4">
    <source>
        <dbReference type="ARBA" id="ARBA00022692"/>
    </source>
</evidence>
<evidence type="ECO:0000313" key="10">
    <source>
        <dbReference type="Proteomes" id="UP000479114"/>
    </source>
</evidence>
<feature type="transmembrane region" description="Helical" evidence="7">
    <location>
        <begin position="191"/>
        <end position="214"/>
    </location>
</feature>
<proteinExistence type="inferred from homology"/>
<keyword evidence="5 7" id="KW-1133">Transmembrane helix</keyword>
<accession>A0A6C0P4J2</accession>
<feature type="domain" description="ABC transmembrane type-1" evidence="8">
    <location>
        <begin position="102"/>
        <end position="314"/>
    </location>
</feature>
<feature type="transmembrane region" description="Helical" evidence="7">
    <location>
        <begin position="12"/>
        <end position="33"/>
    </location>
</feature>
<dbReference type="Proteomes" id="UP000479114">
    <property type="component" value="Chromosome"/>
</dbReference>
<keyword evidence="10" id="KW-1185">Reference proteome</keyword>
<feature type="transmembrane region" description="Helical" evidence="7">
    <location>
        <begin position="144"/>
        <end position="164"/>
    </location>
</feature>
<name>A0A6C0P4J2_9BACL</name>
<evidence type="ECO:0000256" key="2">
    <source>
        <dbReference type="ARBA" id="ARBA00022448"/>
    </source>
</evidence>
<comment type="subcellular location">
    <subcellularLocation>
        <location evidence="1 7">Cell membrane</location>
        <topology evidence="1 7">Multi-pass membrane protein</topology>
    </subcellularLocation>
</comment>
<reference evidence="9 10" key="1">
    <citation type="submission" date="2020-02" db="EMBL/GenBank/DDBJ databases">
        <title>Paenibacillus sp. nov., isolated from rhizosphere soil of tomato.</title>
        <authorList>
            <person name="Weon H.-Y."/>
            <person name="Lee S.A."/>
        </authorList>
    </citation>
    <scope>NUCLEOTIDE SEQUENCE [LARGE SCALE GENOMIC DNA]</scope>
    <source>
        <strain evidence="9 10">14171R-81</strain>
    </source>
</reference>
<feature type="transmembrane region" description="Helical" evidence="7">
    <location>
        <begin position="249"/>
        <end position="275"/>
    </location>
</feature>
<dbReference type="Pfam" id="PF19300">
    <property type="entry name" value="BPD_transp_1_N"/>
    <property type="match status" value="1"/>
</dbReference>
<dbReference type="RefSeq" id="WP_162643458.1">
    <property type="nucleotide sequence ID" value="NZ_CP048286.1"/>
</dbReference>
<evidence type="ECO:0000256" key="1">
    <source>
        <dbReference type="ARBA" id="ARBA00004651"/>
    </source>
</evidence>
<evidence type="ECO:0000256" key="5">
    <source>
        <dbReference type="ARBA" id="ARBA00022989"/>
    </source>
</evidence>
<dbReference type="CDD" id="cd06261">
    <property type="entry name" value="TM_PBP2"/>
    <property type="match status" value="1"/>
</dbReference>
<feature type="transmembrane region" description="Helical" evidence="7">
    <location>
        <begin position="101"/>
        <end position="123"/>
    </location>
</feature>
<feature type="transmembrane region" description="Helical" evidence="7">
    <location>
        <begin position="295"/>
        <end position="318"/>
    </location>
</feature>
<dbReference type="InterPro" id="IPR000515">
    <property type="entry name" value="MetI-like"/>
</dbReference>
<dbReference type="SUPFAM" id="SSF161098">
    <property type="entry name" value="MetI-like"/>
    <property type="match status" value="1"/>
</dbReference>
<comment type="similarity">
    <text evidence="7">Belongs to the binding-protein-dependent transport system permease family.</text>
</comment>
<gene>
    <name evidence="9" type="ORF">GZH47_23470</name>
</gene>
<keyword evidence="6 7" id="KW-0472">Membrane</keyword>
<dbReference type="PROSITE" id="PS50928">
    <property type="entry name" value="ABC_TM1"/>
    <property type="match status" value="1"/>
</dbReference>
<dbReference type="InterPro" id="IPR035906">
    <property type="entry name" value="MetI-like_sf"/>
</dbReference>
<evidence type="ECO:0000256" key="6">
    <source>
        <dbReference type="ARBA" id="ARBA00023136"/>
    </source>
</evidence>
<dbReference type="PANTHER" id="PTHR43376:SF1">
    <property type="entry name" value="OLIGOPEPTIDE TRANSPORT SYSTEM PERMEASE PROTEIN"/>
    <property type="match status" value="1"/>
</dbReference>
<dbReference type="InterPro" id="IPR045621">
    <property type="entry name" value="BPD_transp_1_N"/>
</dbReference>
<evidence type="ECO:0000259" key="8">
    <source>
        <dbReference type="PROSITE" id="PS50928"/>
    </source>
</evidence>
<dbReference type="EMBL" id="CP048286">
    <property type="protein sequence ID" value="QHW33464.1"/>
    <property type="molecule type" value="Genomic_DNA"/>
</dbReference>
<evidence type="ECO:0000256" key="7">
    <source>
        <dbReference type="RuleBase" id="RU363032"/>
    </source>
</evidence>
<dbReference type="GO" id="GO:0055085">
    <property type="term" value="P:transmembrane transport"/>
    <property type="evidence" value="ECO:0007669"/>
    <property type="project" value="InterPro"/>
</dbReference>
<evidence type="ECO:0000256" key="3">
    <source>
        <dbReference type="ARBA" id="ARBA00022475"/>
    </source>
</evidence>
<keyword evidence="3" id="KW-1003">Cell membrane</keyword>
<protein>
    <submittedName>
        <fullName evidence="9">ABC transporter permease</fullName>
    </submittedName>
</protein>
<dbReference type="AlphaFoldDB" id="A0A6C0P4J2"/>
<keyword evidence="2 7" id="KW-0813">Transport</keyword>
<dbReference type="Gene3D" id="1.10.3720.10">
    <property type="entry name" value="MetI-like"/>
    <property type="match status" value="1"/>
</dbReference>
<dbReference type="KEGG" id="prz:GZH47_23470"/>
<keyword evidence="4 7" id="KW-0812">Transmembrane</keyword>
<dbReference type="Pfam" id="PF00528">
    <property type="entry name" value="BPD_transp_1"/>
    <property type="match status" value="1"/>
</dbReference>
<dbReference type="PANTHER" id="PTHR43376">
    <property type="entry name" value="OLIGOPEPTIDE TRANSPORT SYSTEM PERMEASE PROTEIN"/>
    <property type="match status" value="1"/>
</dbReference>
<sequence>MKIQLSYVIRRVAFAIATLLAAIVMNFLLPRLIGGDPAEMIASQTALGSADVANALRKQFGLDNPSLIHQFGSYVVQLFHGNLGISYFNYPVPVKDVLWHALPWTLGIVLVATLISYAIGWFIGIKGALKPGSWFDQSALGISFFINSVPYFWVGILLILIFAYKLDWFPMGQAIPVEYDSLSRLHQIGSIAYHAVLPVASLALASVATHILVLRNNLIRVLSEDYMVLARAKGLSSRRRVFHYGIRNAFLPSFTGFMLSLGHVVGGAITMEIVFSYPGIGMLAYNAILNHDYPLIQGAFLVIAVSIIAVNLLADLIYPFIDPRVNLN</sequence>
<evidence type="ECO:0000313" key="9">
    <source>
        <dbReference type="EMBL" id="QHW33464.1"/>
    </source>
</evidence>
<dbReference type="GO" id="GO:0005886">
    <property type="term" value="C:plasma membrane"/>
    <property type="evidence" value="ECO:0007669"/>
    <property type="project" value="UniProtKB-SubCell"/>
</dbReference>
<organism evidence="9 10">
    <name type="scientific">Paenibacillus rhizovicinus</name>
    <dbReference type="NCBI Taxonomy" id="2704463"/>
    <lineage>
        <taxon>Bacteria</taxon>
        <taxon>Bacillati</taxon>
        <taxon>Bacillota</taxon>
        <taxon>Bacilli</taxon>
        <taxon>Bacillales</taxon>
        <taxon>Paenibacillaceae</taxon>
        <taxon>Paenibacillus</taxon>
    </lineage>
</organism>